<name>A0A382E3R9_9ZZZZ</name>
<proteinExistence type="predicted"/>
<sequence>MFLVDGEKKKRVIILGSGVTGLSAGIRFLKSNCDVCILEKADHSGGLAKTVVRGEYRLDIGPHHLFSQNEAILQEILDLFDKEELVSFKRDAKLLFNDRFLNYPLTAKNVLLQMGLKHAIFGAISYLWSATGQYPELSGEKSEEASFQDWARANFGRYLYNIFFKPYTEQFWGVPCEEMSVNCVPQVTKMSFLTTLKMIFLKKFSKETLSVAERETSLTLFYPIKGIGAIVEKLKESFLSKGGMIKLNCDVSGLIRDGNGFIINYKYEGEVKEDKAIHVISSIPISSLVQIIRPVPPEIVKQSANSLDYLSTIVLYVVIHDRDVLDCAYLYMVNRPYNRVSNTNRFHHALCPEDENMLALEMTCHFNDETWKSTDEELYEQCIRHLESDGIITRDEVKQFFTVRIKNAYPFYRLGYEKNLATIFEYFKKIPGLSLSGRTGAYKYMDIDQCMEDTSDLVNSLKKKGAI</sequence>
<dbReference type="PANTHER" id="PTHR21197:SF0">
    <property type="entry name" value="UDP-GALACTOPYRANOSE MUTASE"/>
    <property type="match status" value="1"/>
</dbReference>
<dbReference type="GO" id="GO:0008767">
    <property type="term" value="F:UDP-galactopyranose mutase activity"/>
    <property type="evidence" value="ECO:0007669"/>
    <property type="project" value="TreeGrafter"/>
</dbReference>
<dbReference type="GO" id="GO:0016491">
    <property type="term" value="F:oxidoreductase activity"/>
    <property type="evidence" value="ECO:0007669"/>
    <property type="project" value="InterPro"/>
</dbReference>
<accession>A0A382E3R9</accession>
<organism evidence="2">
    <name type="scientific">marine metagenome</name>
    <dbReference type="NCBI Taxonomy" id="408172"/>
    <lineage>
        <taxon>unclassified sequences</taxon>
        <taxon>metagenomes</taxon>
        <taxon>ecological metagenomes</taxon>
    </lineage>
</organism>
<feature type="domain" description="Amine oxidase" evidence="1">
    <location>
        <begin position="20"/>
        <end position="391"/>
    </location>
</feature>
<reference evidence="2" key="1">
    <citation type="submission" date="2018-05" db="EMBL/GenBank/DDBJ databases">
        <authorList>
            <person name="Lanie J.A."/>
            <person name="Ng W.-L."/>
            <person name="Kazmierczak K.M."/>
            <person name="Andrzejewski T.M."/>
            <person name="Davidsen T.M."/>
            <person name="Wayne K.J."/>
            <person name="Tettelin H."/>
            <person name="Glass J.I."/>
            <person name="Rusch D."/>
            <person name="Podicherti R."/>
            <person name="Tsui H.-C.T."/>
            <person name="Winkler M.E."/>
        </authorList>
    </citation>
    <scope>NUCLEOTIDE SEQUENCE</scope>
</reference>
<dbReference type="GO" id="GO:0050660">
    <property type="term" value="F:flavin adenine dinucleotide binding"/>
    <property type="evidence" value="ECO:0007669"/>
    <property type="project" value="TreeGrafter"/>
</dbReference>
<dbReference type="InterPro" id="IPR002937">
    <property type="entry name" value="Amino_oxidase"/>
</dbReference>
<dbReference type="SUPFAM" id="SSF51905">
    <property type="entry name" value="FAD/NAD(P)-binding domain"/>
    <property type="match status" value="1"/>
</dbReference>
<dbReference type="GO" id="GO:0005829">
    <property type="term" value="C:cytosol"/>
    <property type="evidence" value="ECO:0007669"/>
    <property type="project" value="TreeGrafter"/>
</dbReference>
<protein>
    <recommendedName>
        <fullName evidence="1">Amine oxidase domain-containing protein</fullName>
    </recommendedName>
</protein>
<dbReference type="EMBL" id="UINC01042195">
    <property type="protein sequence ID" value="SVB44497.1"/>
    <property type="molecule type" value="Genomic_DNA"/>
</dbReference>
<evidence type="ECO:0000259" key="1">
    <source>
        <dbReference type="Pfam" id="PF01593"/>
    </source>
</evidence>
<dbReference type="AlphaFoldDB" id="A0A382E3R9"/>
<dbReference type="Pfam" id="PF01593">
    <property type="entry name" value="Amino_oxidase"/>
    <property type="match status" value="1"/>
</dbReference>
<gene>
    <name evidence="2" type="ORF">METZ01_LOCUS197351</name>
</gene>
<dbReference type="PANTHER" id="PTHR21197">
    <property type="entry name" value="UDP-GALACTOPYRANOSE MUTASE"/>
    <property type="match status" value="1"/>
</dbReference>
<dbReference type="InterPro" id="IPR036188">
    <property type="entry name" value="FAD/NAD-bd_sf"/>
</dbReference>
<dbReference type="Gene3D" id="3.50.50.60">
    <property type="entry name" value="FAD/NAD(P)-binding domain"/>
    <property type="match status" value="1"/>
</dbReference>
<evidence type="ECO:0000313" key="2">
    <source>
        <dbReference type="EMBL" id="SVB44497.1"/>
    </source>
</evidence>